<accession>A0ABS2RI02</accession>
<dbReference type="PROSITE" id="PS00775">
    <property type="entry name" value="GLYCOSYL_HYDROL_F3"/>
    <property type="match status" value="1"/>
</dbReference>
<dbReference type="PANTHER" id="PTHR30480">
    <property type="entry name" value="BETA-HEXOSAMINIDASE-RELATED"/>
    <property type="match status" value="1"/>
</dbReference>
<keyword evidence="5 7" id="KW-0326">Glycosidase</keyword>
<dbReference type="PANTHER" id="PTHR30480:SF13">
    <property type="entry name" value="BETA-HEXOSAMINIDASE"/>
    <property type="match status" value="1"/>
</dbReference>
<evidence type="ECO:0000313" key="8">
    <source>
        <dbReference type="Proteomes" id="UP000704762"/>
    </source>
</evidence>
<dbReference type="InterPro" id="IPR017853">
    <property type="entry name" value="GH"/>
</dbReference>
<protein>
    <recommendedName>
        <fullName evidence="3">beta-N-acetylhexosaminidase</fullName>
        <ecNumber evidence="3">3.2.1.52</ecNumber>
    </recommendedName>
</protein>
<dbReference type="GO" id="GO:0004563">
    <property type="term" value="F:beta-N-acetylhexosaminidase activity"/>
    <property type="evidence" value="ECO:0007669"/>
    <property type="project" value="UniProtKB-EC"/>
</dbReference>
<comment type="similarity">
    <text evidence="2">Belongs to the glycosyl hydrolase 3 family.</text>
</comment>
<keyword evidence="4 7" id="KW-0378">Hydrolase</keyword>
<dbReference type="RefSeq" id="WP_239578861.1">
    <property type="nucleotide sequence ID" value="NZ_BAAAQP010000008.1"/>
</dbReference>
<organism evidence="7 8">
    <name type="scientific">Microlunatus panaciterrae</name>
    <dbReference type="NCBI Taxonomy" id="400768"/>
    <lineage>
        <taxon>Bacteria</taxon>
        <taxon>Bacillati</taxon>
        <taxon>Actinomycetota</taxon>
        <taxon>Actinomycetes</taxon>
        <taxon>Propionibacteriales</taxon>
        <taxon>Propionibacteriaceae</taxon>
        <taxon>Microlunatus</taxon>
    </lineage>
</organism>
<evidence type="ECO:0000256" key="3">
    <source>
        <dbReference type="ARBA" id="ARBA00012663"/>
    </source>
</evidence>
<name>A0ABS2RI02_9ACTN</name>
<dbReference type="Proteomes" id="UP000704762">
    <property type="component" value="Unassembled WGS sequence"/>
</dbReference>
<dbReference type="InterPro" id="IPR019800">
    <property type="entry name" value="Glyco_hydro_3_AS"/>
</dbReference>
<dbReference type="InterPro" id="IPR050226">
    <property type="entry name" value="NagZ_Beta-hexosaminidase"/>
</dbReference>
<evidence type="ECO:0000313" key="7">
    <source>
        <dbReference type="EMBL" id="MBM7798353.1"/>
    </source>
</evidence>
<comment type="catalytic activity">
    <reaction evidence="1">
        <text>Hydrolysis of terminal non-reducing N-acetyl-D-hexosamine residues in N-acetyl-beta-D-hexosaminides.</text>
        <dbReference type="EC" id="3.2.1.52"/>
    </reaction>
</comment>
<dbReference type="EC" id="3.2.1.52" evidence="3"/>
<gene>
    <name evidence="7" type="ORF">JOE57_001274</name>
</gene>
<evidence type="ECO:0000256" key="1">
    <source>
        <dbReference type="ARBA" id="ARBA00001231"/>
    </source>
</evidence>
<feature type="domain" description="Glycoside hydrolase family 3 N-terminal" evidence="6">
    <location>
        <begin position="9"/>
        <end position="315"/>
    </location>
</feature>
<evidence type="ECO:0000256" key="5">
    <source>
        <dbReference type="ARBA" id="ARBA00023295"/>
    </source>
</evidence>
<dbReference type="SUPFAM" id="SSF51445">
    <property type="entry name" value="(Trans)glycosidases"/>
    <property type="match status" value="1"/>
</dbReference>
<proteinExistence type="inferred from homology"/>
<evidence type="ECO:0000256" key="4">
    <source>
        <dbReference type="ARBA" id="ARBA00022801"/>
    </source>
</evidence>
<keyword evidence="8" id="KW-1185">Reference proteome</keyword>
<comment type="caution">
    <text evidence="7">The sequence shown here is derived from an EMBL/GenBank/DDBJ whole genome shotgun (WGS) entry which is preliminary data.</text>
</comment>
<dbReference type="Gene3D" id="3.20.20.300">
    <property type="entry name" value="Glycoside hydrolase, family 3, N-terminal domain"/>
    <property type="match status" value="1"/>
</dbReference>
<evidence type="ECO:0000259" key="6">
    <source>
        <dbReference type="Pfam" id="PF00933"/>
    </source>
</evidence>
<dbReference type="InterPro" id="IPR001764">
    <property type="entry name" value="Glyco_hydro_3_N"/>
</dbReference>
<dbReference type="InterPro" id="IPR036962">
    <property type="entry name" value="Glyco_hydro_3_N_sf"/>
</dbReference>
<dbReference type="Pfam" id="PF00933">
    <property type="entry name" value="Glyco_hydro_3"/>
    <property type="match status" value="1"/>
</dbReference>
<evidence type="ECO:0000256" key="2">
    <source>
        <dbReference type="ARBA" id="ARBA00005336"/>
    </source>
</evidence>
<dbReference type="EMBL" id="JAFBCF010000001">
    <property type="protein sequence ID" value="MBM7798353.1"/>
    <property type="molecule type" value="Genomic_DNA"/>
</dbReference>
<reference evidence="7 8" key="1">
    <citation type="submission" date="2021-01" db="EMBL/GenBank/DDBJ databases">
        <title>Sequencing the genomes of 1000 actinobacteria strains.</title>
        <authorList>
            <person name="Klenk H.-P."/>
        </authorList>
    </citation>
    <scope>NUCLEOTIDE SEQUENCE [LARGE SCALE GENOMIC DNA]</scope>
    <source>
        <strain evidence="7 8">DSM 18662</strain>
    </source>
</reference>
<sequence length="326" mass="34240">MIGIGSGGPSTDEASTLAEAHAGSVILLGNTQAGSTAVKDVTRAVRRVVAAPHGIQVMLAADQEGGLVQRLQGSGFDRIPSALDQAQLSDSRLTRDAESWGEQLHRAGIDADLAPVADVVPASLLNVNQPIGRLRRGYGSDPRTVAAKVTAFTTGMDRAGIATSVKHFPGLGRVRGNTDFATRVVDSTTTRHDPALRGFAAGVRAGVDMVMVSSATYSRIDPDHPGPYSRTIIEGMIRQDLRFRGVVISDDLAGKAVSGLSPGQRALRFLDAGGDLVIMGDPGLAPAMVRAVRAEARDDPEFAARLTTKVTRVLTMKERRGLADCG</sequence>